<dbReference type="RefSeq" id="WP_256505264.1">
    <property type="nucleotide sequence ID" value="NZ_CP101740.1"/>
</dbReference>
<evidence type="ECO:0000259" key="3">
    <source>
        <dbReference type="Pfam" id="PF00326"/>
    </source>
</evidence>
<dbReference type="Gene3D" id="2.120.10.30">
    <property type="entry name" value="TolB, C-terminal domain"/>
    <property type="match status" value="1"/>
</dbReference>
<dbReference type="Gene3D" id="3.40.50.1820">
    <property type="entry name" value="alpha/beta hydrolase"/>
    <property type="match status" value="1"/>
</dbReference>
<evidence type="ECO:0000256" key="2">
    <source>
        <dbReference type="SAM" id="SignalP"/>
    </source>
</evidence>
<reference evidence="4" key="1">
    <citation type="submission" date="2022-07" db="EMBL/GenBank/DDBJ databases">
        <title>Sphingomonas sp. nov., a novel bacterium isolated from the north slope of the Mount Everest.</title>
        <authorList>
            <person name="Cui X."/>
            <person name="Liu Y."/>
        </authorList>
    </citation>
    <scope>NUCLEOTIDE SEQUENCE</scope>
    <source>
        <strain evidence="4">S5-59</strain>
    </source>
</reference>
<dbReference type="EMBL" id="CP101740">
    <property type="protein sequence ID" value="UUL81576.1"/>
    <property type="molecule type" value="Genomic_DNA"/>
</dbReference>
<sequence length="689" mass="73745">MKYPSFARAASLAALSAALLAPFQISAQNAPAPAAGQLIPRELIFGNPSRSGAQVSPDGKHVSWLAPVDGVMNLWVAPIATPTQGKAITADKSRGITQYFWAPDGSHVMYIQDAGGNENFHVFAVAAAGGAPRDLTPVDGKVRAAVQGVSSLRPDVVLVGLNDRNPQFFDLYEVDYKAGTRKLVLQNPGYGSILTDNQFKPRFGMKQVPGGGSSVERLEADGSWKPVFQIANEDAFTTNPVGFNKDGSAFYWVDSRGRDKAALMRMDPATLKSTMIAQSDRADIQGIVADPKTFEPIAYSVNYLKNDWTGLTAEAKADLAFLKGKLPGEIAITSITDDGRLATVAAFAAEAPGTSYLYDRQAKTLTKLFDVRPELANYRLQPMQPVEIPTGDGKTLVSYLTLPAGADTNDDGKADKPVPMVLFVHGGPWARDGYGYNGTHQWLANRGYAVLSVNYRGSTGFGKGFVNAAIGEWSGKMHQDLLDSVDWAVKQGVAIPDKVAIMGGSYGGYATLVGVTFTPETFACGVDIVGPSNLKTLMESFPPYWRPMLEGTFYKHIGDPTKPDDVKRMMAQSPISRVDAIKVPLLIGQGQNDPRVVKAESDQIVEAMRAKNLPATYVNYPDEGHGFQRPPNRLSFNAVAEGFLGQCLGGKAEPIGDDFTGSTLQVLEGAQHVPGLAEALPKAAPAGGQ</sequence>
<dbReference type="SUPFAM" id="SSF82171">
    <property type="entry name" value="DPP6 N-terminal domain-like"/>
    <property type="match status" value="1"/>
</dbReference>
<evidence type="ECO:0000313" key="4">
    <source>
        <dbReference type="EMBL" id="UUL81576.1"/>
    </source>
</evidence>
<accession>A0ABY5L5Y9</accession>
<dbReference type="Pfam" id="PF00326">
    <property type="entry name" value="Peptidase_S9"/>
    <property type="match status" value="1"/>
</dbReference>
<dbReference type="InterPro" id="IPR011042">
    <property type="entry name" value="6-blade_b-propeller_TolB-like"/>
</dbReference>
<evidence type="ECO:0000256" key="1">
    <source>
        <dbReference type="ARBA" id="ARBA00022801"/>
    </source>
</evidence>
<protein>
    <submittedName>
        <fullName evidence="4">S9 family peptidase</fullName>
    </submittedName>
</protein>
<evidence type="ECO:0000313" key="5">
    <source>
        <dbReference type="Proteomes" id="UP001058533"/>
    </source>
</evidence>
<dbReference type="PANTHER" id="PTHR42776:SF27">
    <property type="entry name" value="DIPEPTIDYL PEPTIDASE FAMILY MEMBER 6"/>
    <property type="match status" value="1"/>
</dbReference>
<feature type="signal peptide" evidence="2">
    <location>
        <begin position="1"/>
        <end position="27"/>
    </location>
</feature>
<dbReference type="PANTHER" id="PTHR42776">
    <property type="entry name" value="SERINE PEPTIDASE S9 FAMILY MEMBER"/>
    <property type="match status" value="1"/>
</dbReference>
<proteinExistence type="predicted"/>
<organism evidence="4 5">
    <name type="scientific">Sphingomonas qomolangmaensis</name>
    <dbReference type="NCBI Taxonomy" id="2918765"/>
    <lineage>
        <taxon>Bacteria</taxon>
        <taxon>Pseudomonadati</taxon>
        <taxon>Pseudomonadota</taxon>
        <taxon>Alphaproteobacteria</taxon>
        <taxon>Sphingomonadales</taxon>
        <taxon>Sphingomonadaceae</taxon>
        <taxon>Sphingomonas</taxon>
    </lineage>
</organism>
<gene>
    <name evidence="4" type="ORF">NMP03_10210</name>
</gene>
<dbReference type="InterPro" id="IPR029058">
    <property type="entry name" value="AB_hydrolase_fold"/>
</dbReference>
<feature type="chain" id="PRO_5045465087" evidence="2">
    <location>
        <begin position="28"/>
        <end position="689"/>
    </location>
</feature>
<dbReference type="InterPro" id="IPR001375">
    <property type="entry name" value="Peptidase_S9_cat"/>
</dbReference>
<keyword evidence="2" id="KW-0732">Signal</keyword>
<feature type="domain" description="Peptidase S9 prolyl oligopeptidase catalytic" evidence="3">
    <location>
        <begin position="439"/>
        <end position="650"/>
    </location>
</feature>
<name>A0ABY5L5Y9_9SPHN</name>
<keyword evidence="1" id="KW-0378">Hydrolase</keyword>
<keyword evidence="5" id="KW-1185">Reference proteome</keyword>
<dbReference type="SUPFAM" id="SSF53474">
    <property type="entry name" value="alpha/beta-Hydrolases"/>
    <property type="match status" value="1"/>
</dbReference>
<dbReference type="Proteomes" id="UP001058533">
    <property type="component" value="Chromosome"/>
</dbReference>